<proteinExistence type="predicted"/>
<feature type="compositionally biased region" description="Basic and acidic residues" evidence="1">
    <location>
        <begin position="451"/>
        <end position="484"/>
    </location>
</feature>
<organism evidence="3 4">
    <name type="scientific">Didymosphaeria variabile</name>
    <dbReference type="NCBI Taxonomy" id="1932322"/>
    <lineage>
        <taxon>Eukaryota</taxon>
        <taxon>Fungi</taxon>
        <taxon>Dikarya</taxon>
        <taxon>Ascomycota</taxon>
        <taxon>Pezizomycotina</taxon>
        <taxon>Dothideomycetes</taxon>
        <taxon>Pleosporomycetidae</taxon>
        <taxon>Pleosporales</taxon>
        <taxon>Massarineae</taxon>
        <taxon>Didymosphaeriaceae</taxon>
        <taxon>Didymosphaeria</taxon>
    </lineage>
</organism>
<feature type="compositionally biased region" description="Basic residues" evidence="1">
    <location>
        <begin position="326"/>
        <end position="336"/>
    </location>
</feature>
<feature type="region of interest" description="Disordered" evidence="1">
    <location>
        <begin position="239"/>
        <end position="258"/>
    </location>
</feature>
<keyword evidence="2" id="KW-1133">Transmembrane helix</keyword>
<evidence type="ECO:0000313" key="3">
    <source>
        <dbReference type="EMBL" id="KAJ4353592.1"/>
    </source>
</evidence>
<feature type="compositionally biased region" description="Basic and acidic residues" evidence="1">
    <location>
        <begin position="310"/>
        <end position="325"/>
    </location>
</feature>
<keyword evidence="2" id="KW-0472">Membrane</keyword>
<keyword evidence="4" id="KW-1185">Reference proteome</keyword>
<name>A0A9W8XKK4_9PLEO</name>
<dbReference type="GeneID" id="80908852"/>
<dbReference type="AlphaFoldDB" id="A0A9W8XKK4"/>
<evidence type="ECO:0000313" key="4">
    <source>
        <dbReference type="Proteomes" id="UP001140513"/>
    </source>
</evidence>
<feature type="region of interest" description="Disordered" evidence="1">
    <location>
        <begin position="450"/>
        <end position="499"/>
    </location>
</feature>
<evidence type="ECO:0000256" key="1">
    <source>
        <dbReference type="SAM" id="MobiDB-lite"/>
    </source>
</evidence>
<feature type="region of interest" description="Disordered" evidence="1">
    <location>
        <begin position="303"/>
        <end position="404"/>
    </location>
</feature>
<sequence>MANTTASTPAEITNVPPPGHDDPLLYGGGLLGFAFLTMTIIGLIFLGIACYQKKKERHAAAASERQREQQQRARQQSLPSYIARARAMKREAQIEEGIKLQELTPVPHAKVRDQEIETELTEYEKARNSTLNRNEKMFPFMVPVVPEGIAQLPVTFKKTPKSEGLKETMISKKNKAAMKEHLEVPKTSFVSSSTRHLLGRVDDISETASTYAVSMSSSLEDLTEVQPRSFLEVPDDESVLPPEVEKHGSNGSKCPPSITPEYVMQVGRHHNRRRSHSKYPVSFIDGEAHPLTLQVGTTIGRTRRTTFDIGRPRDHFGQGHDDTAHNHRHHQRRRSQSKNPLSFHVPHEPESTTLGPIVEEPTVPDRSSHSTFDDGQLQQDHHQRRRSNPLSFFKARKHRSTTMGSIPEETYVFQQDSDALGMPTPGFEVEAGNASKGYTKLALASKLKKLVKQDKTREDAPNPEDQRKDGREAEEEDTKKEKSGMDMLAATMGFGNGRF</sequence>
<keyword evidence="2" id="KW-0812">Transmembrane</keyword>
<reference evidence="3" key="1">
    <citation type="submission" date="2022-10" db="EMBL/GenBank/DDBJ databases">
        <title>Tapping the CABI collections for fungal endophytes: first genome assemblies for Collariella, Neodidymelliopsis, Ascochyta clinopodiicola, Didymella pomorum, Didymosphaeria variabile, Neocosmospora piperis and Neocucurbitaria cava.</title>
        <authorList>
            <person name="Hill R."/>
        </authorList>
    </citation>
    <scope>NUCLEOTIDE SEQUENCE</scope>
    <source>
        <strain evidence="3">IMI 356815</strain>
    </source>
</reference>
<protein>
    <submittedName>
        <fullName evidence="3">Uncharacterized protein</fullName>
    </submittedName>
</protein>
<accession>A0A9W8XKK4</accession>
<comment type="caution">
    <text evidence="3">The sequence shown here is derived from an EMBL/GenBank/DDBJ whole genome shotgun (WGS) entry which is preliminary data.</text>
</comment>
<dbReference type="EMBL" id="JAPEUX010000004">
    <property type="protein sequence ID" value="KAJ4353592.1"/>
    <property type="molecule type" value="Genomic_DNA"/>
</dbReference>
<feature type="transmembrane region" description="Helical" evidence="2">
    <location>
        <begin position="24"/>
        <end position="48"/>
    </location>
</feature>
<dbReference type="RefSeq" id="XP_056071366.1">
    <property type="nucleotide sequence ID" value="XM_056214099.1"/>
</dbReference>
<evidence type="ECO:0000256" key="2">
    <source>
        <dbReference type="SAM" id="Phobius"/>
    </source>
</evidence>
<dbReference type="Proteomes" id="UP001140513">
    <property type="component" value="Unassembled WGS sequence"/>
</dbReference>
<gene>
    <name evidence="3" type="ORF">N0V89_005322</name>
</gene>